<evidence type="ECO:0000313" key="3">
    <source>
        <dbReference type="EMBL" id="KMQ97306.1"/>
    </source>
</evidence>
<dbReference type="Proteomes" id="UP000036403">
    <property type="component" value="Unassembled WGS sequence"/>
</dbReference>
<dbReference type="AlphaFoldDB" id="A0A0J7L3T0"/>
<feature type="signal peptide" evidence="2">
    <location>
        <begin position="1"/>
        <end position="19"/>
    </location>
</feature>
<reference evidence="3 4" key="1">
    <citation type="submission" date="2015-04" db="EMBL/GenBank/DDBJ databases">
        <title>Lasius niger genome sequencing.</title>
        <authorList>
            <person name="Konorov E.A."/>
            <person name="Nikitin M.A."/>
            <person name="Kirill M.V."/>
            <person name="Chang P."/>
        </authorList>
    </citation>
    <scope>NUCLEOTIDE SEQUENCE [LARGE SCALE GENOMIC DNA]</scope>
    <source>
        <tissue evidence="3">Whole</tissue>
    </source>
</reference>
<feature type="non-terminal residue" evidence="3">
    <location>
        <position position="105"/>
    </location>
</feature>
<feature type="chain" id="PRO_5005290711" evidence="2">
    <location>
        <begin position="20"/>
        <end position="105"/>
    </location>
</feature>
<protein>
    <submittedName>
        <fullName evidence="3">Haze protective factor 1-like isoform x5 protein</fullName>
    </submittedName>
</protein>
<evidence type="ECO:0000256" key="2">
    <source>
        <dbReference type="SAM" id="SignalP"/>
    </source>
</evidence>
<feature type="region of interest" description="Disordered" evidence="1">
    <location>
        <begin position="19"/>
        <end position="105"/>
    </location>
</feature>
<organism evidence="3 4">
    <name type="scientific">Lasius niger</name>
    <name type="common">Black garden ant</name>
    <dbReference type="NCBI Taxonomy" id="67767"/>
    <lineage>
        <taxon>Eukaryota</taxon>
        <taxon>Metazoa</taxon>
        <taxon>Ecdysozoa</taxon>
        <taxon>Arthropoda</taxon>
        <taxon>Hexapoda</taxon>
        <taxon>Insecta</taxon>
        <taxon>Pterygota</taxon>
        <taxon>Neoptera</taxon>
        <taxon>Endopterygota</taxon>
        <taxon>Hymenoptera</taxon>
        <taxon>Apocrita</taxon>
        <taxon>Aculeata</taxon>
        <taxon>Formicoidea</taxon>
        <taxon>Formicidae</taxon>
        <taxon>Formicinae</taxon>
        <taxon>Lasius</taxon>
        <taxon>Lasius</taxon>
    </lineage>
</organism>
<dbReference type="PaxDb" id="67767-A0A0J7L3T0"/>
<evidence type="ECO:0000313" key="4">
    <source>
        <dbReference type="Proteomes" id="UP000036403"/>
    </source>
</evidence>
<keyword evidence="4" id="KW-1185">Reference proteome</keyword>
<proteinExistence type="predicted"/>
<accession>A0A0J7L3T0</accession>
<evidence type="ECO:0000256" key="1">
    <source>
        <dbReference type="SAM" id="MobiDB-lite"/>
    </source>
</evidence>
<dbReference type="OrthoDB" id="8192083at2759"/>
<comment type="caution">
    <text evidence="3">The sequence shown here is derived from an EMBL/GenBank/DDBJ whole genome shotgun (WGS) entry which is preliminary data.</text>
</comment>
<gene>
    <name evidence="3" type="ORF">RF55_2364</name>
</gene>
<feature type="compositionally biased region" description="Basic and acidic residues" evidence="1">
    <location>
        <begin position="27"/>
        <end position="44"/>
    </location>
</feature>
<sequence length="105" mass="11560">MRYTILALTVALCLALASSNPLPENGLRSEDVNPESENRVKEAEAESQNNEVRVQFADETPEKEPEELTPLSENETEDEGDENRDKRQGVAGSAGSGNILFDIIR</sequence>
<name>A0A0J7L3T0_LASNI</name>
<keyword evidence="2" id="KW-0732">Signal</keyword>
<dbReference type="EMBL" id="LBMM01000878">
    <property type="protein sequence ID" value="KMQ97306.1"/>
    <property type="molecule type" value="Genomic_DNA"/>
</dbReference>